<protein>
    <submittedName>
        <fullName evidence="3">Glucoamylase family protein</fullName>
    </submittedName>
</protein>
<proteinExistence type="predicted"/>
<dbReference type="Pfam" id="PF10091">
    <property type="entry name" value="Glycoamylase"/>
    <property type="match status" value="1"/>
</dbReference>
<gene>
    <name evidence="3" type="ORF">PQ465_13820</name>
</gene>
<name>A0ABY7WCJ7_9SPHI</name>
<dbReference type="RefSeq" id="WP_274266113.1">
    <property type="nucleotide sequence ID" value="NZ_CP117880.1"/>
</dbReference>
<reference evidence="3 4" key="1">
    <citation type="submission" date="2023-02" db="EMBL/GenBank/DDBJ databases">
        <title>Genome sequence of Sphingobacterium sp. KACC 22765.</title>
        <authorList>
            <person name="Kim S."/>
            <person name="Heo J."/>
            <person name="Kwon S.-W."/>
        </authorList>
    </citation>
    <scope>NUCLEOTIDE SEQUENCE [LARGE SCALE GENOMIC DNA]</scope>
    <source>
        <strain evidence="3 4">KACC 22765</strain>
    </source>
</reference>
<evidence type="ECO:0000256" key="1">
    <source>
        <dbReference type="SAM" id="SignalP"/>
    </source>
</evidence>
<dbReference type="Gene3D" id="2.60.120.430">
    <property type="entry name" value="Galactose-binding lectin"/>
    <property type="match status" value="1"/>
</dbReference>
<dbReference type="InterPro" id="IPR019282">
    <property type="entry name" value="Glycoamylase-like_cons_dom"/>
</dbReference>
<sequence length="734" mass="83409">MKCFYPFLLSLVLLTGAFLSGKADTYPEVIFDNSLVKGVYAKSKVTYQGQSWVENLNSHLLVSDTLFFTPGNALSIQYKSAVAGDWAVDLLYNRQKLNYHVNQSDFLVFQLFVKSEQTERKDLPKIGVKQRSSETDYLDLAPYVENFDYNMWTTVKIPMAKFKNLTAKEPINAIRLVQNGTSDQTHQIFIDQMEFLPKNVSQVKLSSPAILSQALAYDKQVHLQWQLPLTPSIRYIKIYRSEDNKTFTPVGIRPISMQGCLDFVPELNKTYYYKIAWVDYNYVESPFSQIKEVKTKRLNESELLDLVQGAHVNYFTENYDINSGMYLPFGMKERALVSVKESGNAVLSLIVGVEKGRINRQVALGRIARMVTFLGKGQNRFGIFPAYFDGRSGLPDYRNGEPNYDVLATSSMIESLLVARQYFSKDSESEERLRTDITKLYEHIQWDQLLADGHDDVLLEKISGLDSGNQYATLGGINESMNAYLLAMASTKHGIPLSAYEHGIKEIDSRYSSSYNKMDSLAKDTLSLVMESFRLAFNPMGNDVSGSSARVSILQDTAMYGERLIFGNAQGSLLDFYTPFFTIDPKLLSDPDINYEEAIRKYIKVRKRRDNEIGVGSTNSDIWGFYQLNDSVGSYRINPAIAPASMFLLGNEGKKAVIALYENYGENFFTEYGFRAWVDLRDHDVSDEYFATNQAAIAICLENARSGLIWKLYSEIPEIKELVAKLNERNQNRN</sequence>
<evidence type="ECO:0000313" key="3">
    <source>
        <dbReference type="EMBL" id="WDF67383.1"/>
    </source>
</evidence>
<evidence type="ECO:0000259" key="2">
    <source>
        <dbReference type="Pfam" id="PF10091"/>
    </source>
</evidence>
<dbReference type="InterPro" id="IPR013783">
    <property type="entry name" value="Ig-like_fold"/>
</dbReference>
<feature type="signal peptide" evidence="1">
    <location>
        <begin position="1"/>
        <end position="23"/>
    </location>
</feature>
<accession>A0ABY7WCJ7</accession>
<dbReference type="Proteomes" id="UP001221558">
    <property type="component" value="Chromosome"/>
</dbReference>
<feature type="chain" id="PRO_5046408497" evidence="1">
    <location>
        <begin position="24"/>
        <end position="734"/>
    </location>
</feature>
<organism evidence="3 4">
    <name type="scientific">Sphingobacterium oryzagri</name>
    <dbReference type="NCBI Taxonomy" id="3025669"/>
    <lineage>
        <taxon>Bacteria</taxon>
        <taxon>Pseudomonadati</taxon>
        <taxon>Bacteroidota</taxon>
        <taxon>Sphingobacteriia</taxon>
        <taxon>Sphingobacteriales</taxon>
        <taxon>Sphingobacteriaceae</taxon>
        <taxon>Sphingobacterium</taxon>
    </lineage>
</organism>
<dbReference type="Gene3D" id="1.50.10.140">
    <property type="match status" value="1"/>
</dbReference>
<keyword evidence="4" id="KW-1185">Reference proteome</keyword>
<dbReference type="EMBL" id="CP117880">
    <property type="protein sequence ID" value="WDF67383.1"/>
    <property type="molecule type" value="Genomic_DNA"/>
</dbReference>
<dbReference type="Gene3D" id="2.60.40.10">
    <property type="entry name" value="Immunoglobulins"/>
    <property type="match status" value="1"/>
</dbReference>
<keyword evidence="1" id="KW-0732">Signal</keyword>
<evidence type="ECO:0000313" key="4">
    <source>
        <dbReference type="Proteomes" id="UP001221558"/>
    </source>
</evidence>
<feature type="domain" description="Glycoamylase-like" evidence="2">
    <location>
        <begin position="559"/>
        <end position="716"/>
    </location>
</feature>